<keyword evidence="1" id="KW-0472">Membrane</keyword>
<feature type="transmembrane region" description="Helical" evidence="1">
    <location>
        <begin position="14"/>
        <end position="33"/>
    </location>
</feature>
<dbReference type="EMBL" id="AMCI01005648">
    <property type="protein sequence ID" value="EJW95729.1"/>
    <property type="molecule type" value="Genomic_DNA"/>
</dbReference>
<protein>
    <submittedName>
        <fullName evidence="3">Transmembrane HD family protein</fullName>
    </submittedName>
</protein>
<feature type="transmembrane region" description="Helical" evidence="1">
    <location>
        <begin position="75"/>
        <end position="96"/>
    </location>
</feature>
<organism evidence="3">
    <name type="scientific">gut metagenome</name>
    <dbReference type="NCBI Taxonomy" id="749906"/>
    <lineage>
        <taxon>unclassified sequences</taxon>
        <taxon>metagenomes</taxon>
        <taxon>organismal metagenomes</taxon>
    </lineage>
</organism>
<gene>
    <name evidence="3" type="ORF">EVA_16167</name>
</gene>
<dbReference type="Pfam" id="PF01966">
    <property type="entry name" value="HD"/>
    <property type="match status" value="1"/>
</dbReference>
<sequence length="355" mass="40323">MVCSVILSSFALHANYEFIIVEMMGGMAAICALKDLTERSQLVRVAFFVFLAMAVAMMGYDLAQGIDFKHLDSSTYIYLAVNGVLLLFAYPLMYLIEKLFGFTSSVTLVELSNTNNVILRRMSKVAQGTFVHSLQVANLAAEVADKIGAKPQLVRTGALYHDIGKMLNPAFFTENQTGINPHNEISEEQSAQIIISHVTEGMKLAEKYHLPKAIRDFIITHHGRSQVKYFYIQWKNKHPEQEPDDKVFTYPGPNPFTREQAILMMCDAVEATSRSLKDFSEESIKELVNRIVDDQVRSGYFTECPITFRDIADAKRVLVESLKTIYHTRIAYPELNKKADAARHQPRRKYFFGRN</sequence>
<dbReference type="InterPro" id="IPR003607">
    <property type="entry name" value="HD/PDEase_dom"/>
</dbReference>
<evidence type="ECO:0000259" key="2">
    <source>
        <dbReference type="PROSITE" id="PS51831"/>
    </source>
</evidence>
<dbReference type="NCBIfam" id="TIGR00277">
    <property type="entry name" value="HDIG"/>
    <property type="match status" value="1"/>
</dbReference>
<dbReference type="CDD" id="cd00077">
    <property type="entry name" value="HDc"/>
    <property type="match status" value="1"/>
</dbReference>
<feature type="domain" description="HD" evidence="2">
    <location>
        <begin position="129"/>
        <end position="223"/>
    </location>
</feature>
<proteinExistence type="predicted"/>
<dbReference type="InterPro" id="IPR006675">
    <property type="entry name" value="HDIG_dom"/>
</dbReference>
<keyword evidence="1" id="KW-1133">Transmembrane helix</keyword>
<comment type="caution">
    <text evidence="3">The sequence shown here is derived from an EMBL/GenBank/DDBJ whole genome shotgun (WGS) entry which is preliminary data.</text>
</comment>
<keyword evidence="1 3" id="KW-0812">Transmembrane</keyword>
<feature type="transmembrane region" description="Helical" evidence="1">
    <location>
        <begin position="45"/>
        <end position="63"/>
    </location>
</feature>
<dbReference type="InterPro" id="IPR052722">
    <property type="entry name" value="PgpH_phosphodiesterase"/>
</dbReference>
<accession>J9G8C3</accession>
<dbReference type="Pfam" id="PF07698">
    <property type="entry name" value="7TM-7TMR_HD"/>
    <property type="match status" value="1"/>
</dbReference>
<dbReference type="AlphaFoldDB" id="J9G8C3"/>
<dbReference type="PROSITE" id="PS51831">
    <property type="entry name" value="HD"/>
    <property type="match status" value="1"/>
</dbReference>
<dbReference type="InterPro" id="IPR006674">
    <property type="entry name" value="HD_domain"/>
</dbReference>
<evidence type="ECO:0000313" key="3">
    <source>
        <dbReference type="EMBL" id="EJW95729.1"/>
    </source>
</evidence>
<evidence type="ECO:0000256" key="1">
    <source>
        <dbReference type="SAM" id="Phobius"/>
    </source>
</evidence>
<dbReference type="Gene3D" id="1.10.3210.10">
    <property type="entry name" value="Hypothetical protein af1432"/>
    <property type="match status" value="1"/>
</dbReference>
<dbReference type="SUPFAM" id="SSF109604">
    <property type="entry name" value="HD-domain/PDEase-like"/>
    <property type="match status" value="1"/>
</dbReference>
<dbReference type="SMART" id="SM00471">
    <property type="entry name" value="HDc"/>
    <property type="match status" value="1"/>
</dbReference>
<reference evidence="3" key="1">
    <citation type="journal article" date="2012" name="PLoS ONE">
        <title>Gene sets for utilization of primary and secondary nutrition supplies in the distal gut of endangered iberian lynx.</title>
        <authorList>
            <person name="Alcaide M."/>
            <person name="Messina E."/>
            <person name="Richter M."/>
            <person name="Bargiela R."/>
            <person name="Peplies J."/>
            <person name="Huws S.A."/>
            <person name="Newbold C.J."/>
            <person name="Golyshin P.N."/>
            <person name="Simon M.A."/>
            <person name="Lopez G."/>
            <person name="Yakimov M.M."/>
            <person name="Ferrer M."/>
        </authorList>
    </citation>
    <scope>NUCLEOTIDE SEQUENCE</scope>
</reference>
<dbReference type="PANTHER" id="PTHR36442">
    <property type="entry name" value="CYCLIC-DI-AMP PHOSPHODIESTERASE PGPH"/>
    <property type="match status" value="1"/>
</dbReference>
<name>J9G8C3_9ZZZZ</name>
<dbReference type="PANTHER" id="PTHR36442:SF1">
    <property type="entry name" value="CYCLIC-DI-AMP PHOSPHODIESTERASE PGPH"/>
    <property type="match status" value="1"/>
</dbReference>
<dbReference type="InterPro" id="IPR011621">
    <property type="entry name" value="Metal-dep_PHydrolase_7TM_intra"/>
</dbReference>